<evidence type="ECO:0000313" key="2">
    <source>
        <dbReference type="Proteomes" id="UP000004994"/>
    </source>
</evidence>
<dbReference type="Gramene" id="Solyc10g074770.1.1">
    <property type="protein sequence ID" value="Solyc10g074770.1.1.1"/>
    <property type="gene ID" value="Solyc10g074770.1"/>
</dbReference>
<dbReference type="InParanoid" id="A0A3Q7IJ51"/>
<organism evidence="1">
    <name type="scientific">Solanum lycopersicum</name>
    <name type="common">Tomato</name>
    <name type="synonym">Lycopersicon esculentum</name>
    <dbReference type="NCBI Taxonomy" id="4081"/>
    <lineage>
        <taxon>Eukaryota</taxon>
        <taxon>Viridiplantae</taxon>
        <taxon>Streptophyta</taxon>
        <taxon>Embryophyta</taxon>
        <taxon>Tracheophyta</taxon>
        <taxon>Spermatophyta</taxon>
        <taxon>Magnoliopsida</taxon>
        <taxon>eudicotyledons</taxon>
        <taxon>Gunneridae</taxon>
        <taxon>Pentapetalae</taxon>
        <taxon>asterids</taxon>
        <taxon>lamiids</taxon>
        <taxon>Solanales</taxon>
        <taxon>Solanaceae</taxon>
        <taxon>Solanoideae</taxon>
        <taxon>Solaneae</taxon>
        <taxon>Solanum</taxon>
        <taxon>Solanum subgen. Lycopersicon</taxon>
    </lineage>
</organism>
<dbReference type="PaxDb" id="4081-Solyc10g074770.1.1"/>
<accession>A0A3Q7IJ51</accession>
<dbReference type="EnsemblPlants" id="Solyc10g074770.1.1">
    <property type="protein sequence ID" value="Solyc10g074770.1.1.1"/>
    <property type="gene ID" value="Solyc10g074770.1"/>
</dbReference>
<name>A0A3Q7IJ51_SOLLC</name>
<dbReference type="Proteomes" id="UP000004994">
    <property type="component" value="Chromosome 10"/>
</dbReference>
<sequence>MVLLLMNVHRRADVSQRRDFHPLRGSGGSLLSYIYLRGISLVITVLNLGVSTE</sequence>
<reference evidence="1" key="2">
    <citation type="submission" date="2019-01" db="UniProtKB">
        <authorList>
            <consortium name="EnsemblPlants"/>
        </authorList>
    </citation>
    <scope>IDENTIFICATION</scope>
    <source>
        <strain evidence="1">cv. Heinz 1706</strain>
    </source>
</reference>
<evidence type="ECO:0000313" key="1">
    <source>
        <dbReference type="EnsemblPlants" id="Solyc10g074770.1.1.1"/>
    </source>
</evidence>
<reference evidence="1" key="1">
    <citation type="journal article" date="2012" name="Nature">
        <title>The tomato genome sequence provides insights into fleshy fruit evolution.</title>
        <authorList>
            <consortium name="Tomato Genome Consortium"/>
        </authorList>
    </citation>
    <scope>NUCLEOTIDE SEQUENCE [LARGE SCALE GENOMIC DNA]</scope>
    <source>
        <strain evidence="1">cv. Heinz 1706</strain>
    </source>
</reference>
<proteinExistence type="predicted"/>
<keyword evidence="2" id="KW-1185">Reference proteome</keyword>
<dbReference type="AlphaFoldDB" id="A0A3Q7IJ51"/>
<protein>
    <submittedName>
        <fullName evidence="1">Uncharacterized protein</fullName>
    </submittedName>
</protein>